<comment type="caution">
    <text evidence="2">The sequence shown here is derived from an EMBL/GenBank/DDBJ whole genome shotgun (WGS) entry which is preliminary data.</text>
</comment>
<sequence length="531" mass="61382">MTSSCEKSMQILKNILKFSPFPQRLTDGRSSSSHSPPNRHHPLVKPPKSMTSKLQNRRRADGFDRRKSSSFIKIQGTDDKDIRRVDGVNGYESTRTSELEVAVTNLMVSDYIKNFHERNNSNKHEAVSKLVNTLASGDRGQGFDPYPLKARGSFPTFGRTGRSLSTFGRGRAVYVSTSLIHRGRRQGDPMSPCLFTLVMEIFTLLMMKNVKGNSKFKYRRDCKEVKLTNLCFADDLLVVWHGDVDSVRSVKDTMMEFSAISGLMPNMEEKNTLWVKWVKMVKLRGESIWEVQKGANDSWMWKCLLELRNKIRKHTFKVLGDGKNTKFWVDQWNSEGILSEIINWKDIYDARLSGNESVLDTDIYDARLSGKESVWDMVEGYKWSWPEDRTLKYPILKDWPREGLTHFFEYKVPCTGECTIRSSSSRSPPHRHHPSIKSPRNMKPKLQNRRKMDDLDREKSSSFIKIQGTDDKDIRTVDDVNRYESTRTSELEVAVTNLMVSDYIKNFHERNKHEAVSLVLPPPPQVPPRFR</sequence>
<gene>
    <name evidence="2" type="ORF">Tci_055351</name>
</gene>
<evidence type="ECO:0000313" key="2">
    <source>
        <dbReference type="EMBL" id="GEU83373.1"/>
    </source>
</evidence>
<proteinExistence type="predicted"/>
<protein>
    <submittedName>
        <fullName evidence="2">RNA-directed DNA polymerase, eukaryota, reverse transcriptase zinc-binding domain protein</fullName>
    </submittedName>
</protein>
<feature type="region of interest" description="Disordered" evidence="1">
    <location>
        <begin position="22"/>
        <end position="69"/>
    </location>
</feature>
<dbReference type="EMBL" id="BKCJ010008671">
    <property type="protein sequence ID" value="GEU83373.1"/>
    <property type="molecule type" value="Genomic_DNA"/>
</dbReference>
<dbReference type="InterPro" id="IPR043502">
    <property type="entry name" value="DNA/RNA_pol_sf"/>
</dbReference>
<name>A0A6L2NAX7_TANCI</name>
<accession>A0A6L2NAX7</accession>
<reference evidence="2" key="1">
    <citation type="journal article" date="2019" name="Sci. Rep.">
        <title>Draft genome of Tanacetum cinerariifolium, the natural source of mosquito coil.</title>
        <authorList>
            <person name="Yamashiro T."/>
            <person name="Shiraishi A."/>
            <person name="Satake H."/>
            <person name="Nakayama K."/>
        </authorList>
    </citation>
    <scope>NUCLEOTIDE SEQUENCE</scope>
</reference>
<feature type="compositionally biased region" description="Basic and acidic residues" evidence="1">
    <location>
        <begin position="450"/>
        <end position="460"/>
    </location>
</feature>
<dbReference type="GO" id="GO:0003964">
    <property type="term" value="F:RNA-directed DNA polymerase activity"/>
    <property type="evidence" value="ECO:0007669"/>
    <property type="project" value="UniProtKB-KW"/>
</dbReference>
<feature type="compositionally biased region" description="Basic residues" evidence="1">
    <location>
        <begin position="428"/>
        <end position="449"/>
    </location>
</feature>
<dbReference type="AlphaFoldDB" id="A0A6L2NAX7"/>
<keyword evidence="2" id="KW-0695">RNA-directed DNA polymerase</keyword>
<keyword evidence="2" id="KW-0548">Nucleotidyltransferase</keyword>
<feature type="compositionally biased region" description="Basic and acidic residues" evidence="1">
    <location>
        <begin position="58"/>
        <end position="67"/>
    </location>
</feature>
<organism evidence="2">
    <name type="scientific">Tanacetum cinerariifolium</name>
    <name type="common">Dalmatian daisy</name>
    <name type="synonym">Chrysanthemum cinerariifolium</name>
    <dbReference type="NCBI Taxonomy" id="118510"/>
    <lineage>
        <taxon>Eukaryota</taxon>
        <taxon>Viridiplantae</taxon>
        <taxon>Streptophyta</taxon>
        <taxon>Embryophyta</taxon>
        <taxon>Tracheophyta</taxon>
        <taxon>Spermatophyta</taxon>
        <taxon>Magnoliopsida</taxon>
        <taxon>eudicotyledons</taxon>
        <taxon>Gunneridae</taxon>
        <taxon>Pentapetalae</taxon>
        <taxon>asterids</taxon>
        <taxon>campanulids</taxon>
        <taxon>Asterales</taxon>
        <taxon>Asteraceae</taxon>
        <taxon>Asteroideae</taxon>
        <taxon>Anthemideae</taxon>
        <taxon>Anthemidinae</taxon>
        <taxon>Tanacetum</taxon>
    </lineage>
</organism>
<evidence type="ECO:0000256" key="1">
    <source>
        <dbReference type="SAM" id="MobiDB-lite"/>
    </source>
</evidence>
<keyword evidence="2" id="KW-0808">Transferase</keyword>
<dbReference type="SUPFAM" id="SSF56672">
    <property type="entry name" value="DNA/RNA polymerases"/>
    <property type="match status" value="1"/>
</dbReference>
<feature type="region of interest" description="Disordered" evidence="1">
    <location>
        <begin position="420"/>
        <end position="460"/>
    </location>
</feature>